<gene>
    <name evidence="2" type="ORF">EV132_11888</name>
</gene>
<evidence type="ECO:0000256" key="1">
    <source>
        <dbReference type="SAM" id="MobiDB-lite"/>
    </source>
</evidence>
<feature type="region of interest" description="Disordered" evidence="1">
    <location>
        <begin position="49"/>
        <end position="74"/>
    </location>
</feature>
<protein>
    <submittedName>
        <fullName evidence="2">Uncharacterized protein</fullName>
    </submittedName>
</protein>
<evidence type="ECO:0000313" key="3">
    <source>
        <dbReference type="Proteomes" id="UP000294576"/>
    </source>
</evidence>
<evidence type="ECO:0000313" key="2">
    <source>
        <dbReference type="EMBL" id="TCU11218.1"/>
    </source>
</evidence>
<dbReference type="AlphaFoldDB" id="A0A4R3PUC2"/>
<name>A0A4R3PUC2_RHISU</name>
<comment type="caution">
    <text evidence="2">The sequence shown here is derived from an EMBL/GenBank/DDBJ whole genome shotgun (WGS) entry which is preliminary data.</text>
</comment>
<reference evidence="2 3" key="1">
    <citation type="submission" date="2019-03" db="EMBL/GenBank/DDBJ databases">
        <title>Genomic Encyclopedia of Type Strains, Phase IV (KMG-V): Genome sequencing to study the core and pangenomes of soil and plant-associated prokaryotes.</title>
        <authorList>
            <person name="Whitman W."/>
        </authorList>
    </citation>
    <scope>NUCLEOTIDE SEQUENCE [LARGE SCALE GENOMIC DNA]</scope>
    <source>
        <strain evidence="2 3">Hc14</strain>
    </source>
</reference>
<sequence>MDQSQFDTSRGRAKAIPTGVAIPNRRKKATDATPQLHQKIRNLPVVSPVAQRAKVSKKKVKPTANPLIPNTIRT</sequence>
<proteinExistence type="predicted"/>
<dbReference type="RefSeq" id="WP_132567587.1">
    <property type="nucleotide sequence ID" value="NZ_FWER01000029.1"/>
</dbReference>
<organism evidence="2 3">
    <name type="scientific">Rhizobium sullae</name>
    <name type="common">Rhizobium hedysari</name>
    <dbReference type="NCBI Taxonomy" id="50338"/>
    <lineage>
        <taxon>Bacteria</taxon>
        <taxon>Pseudomonadati</taxon>
        <taxon>Pseudomonadota</taxon>
        <taxon>Alphaproteobacteria</taxon>
        <taxon>Hyphomicrobiales</taxon>
        <taxon>Rhizobiaceae</taxon>
        <taxon>Rhizobium/Agrobacterium group</taxon>
        <taxon>Rhizobium</taxon>
    </lineage>
</organism>
<dbReference type="EMBL" id="SMBH01000018">
    <property type="protein sequence ID" value="TCU11218.1"/>
    <property type="molecule type" value="Genomic_DNA"/>
</dbReference>
<dbReference type="Proteomes" id="UP000294576">
    <property type="component" value="Unassembled WGS sequence"/>
</dbReference>
<accession>A0A4R3PUC2</accession>